<name>A0AA88YSX1_PINIB</name>
<feature type="region of interest" description="Disordered" evidence="2">
    <location>
        <begin position="1"/>
        <end position="20"/>
    </location>
</feature>
<keyword evidence="1" id="KW-0175">Coiled coil</keyword>
<feature type="coiled-coil region" evidence="1">
    <location>
        <begin position="91"/>
        <end position="198"/>
    </location>
</feature>
<proteinExistence type="predicted"/>
<sequence length="350" mass="40556">MASEVRSSEKSALDNAGNPDNIILDLSNVSEAMKCQIVSSAPPLKRDRVSSSGQSGTGEIDIYSELMEIKRVQEKTLKSIVSSNDIKSIVKSVMEEMREGMKEEIKKEIKEEMKEEISEITKQTIEKEKNDRENAMKSIEEKVDKTEKKLGRAKDERDALNLDISTLREKFNKQAAEMREMKKRMSQCEENYQKVLSLSNFNQQYSQKNNIKVLKWSEKRDENLRSDFCEIVKSKTGQVVNPRDVLAIHRIPKNQDSRGPRPVIIKFINSESRVAVLKQRAKLKETFTTLDHLTPQNIDLINRLNNHPKVERAWYFNTRVYAYDTKGDRHKFDICDDIDYKLRHAPLSDQ</sequence>
<dbReference type="PANTHER" id="PTHR37445:SF3">
    <property type="entry name" value="ZINC FINGER PHD-TYPE DOMAIN-CONTAINING PROTEIN"/>
    <property type="match status" value="1"/>
</dbReference>
<protein>
    <submittedName>
        <fullName evidence="3">Uncharacterized protein</fullName>
    </submittedName>
</protein>
<reference evidence="3" key="1">
    <citation type="submission" date="2019-08" db="EMBL/GenBank/DDBJ databases">
        <title>The improved chromosome-level genome for the pearl oyster Pinctada fucata martensii using PacBio sequencing and Hi-C.</title>
        <authorList>
            <person name="Zheng Z."/>
        </authorList>
    </citation>
    <scope>NUCLEOTIDE SEQUENCE</scope>
    <source>
        <strain evidence="3">ZZ-2019</strain>
        <tissue evidence="3">Adductor muscle</tissue>
    </source>
</reference>
<dbReference type="Gene3D" id="3.30.70.1820">
    <property type="entry name" value="L1 transposable element, RRM domain"/>
    <property type="match status" value="1"/>
</dbReference>
<evidence type="ECO:0000256" key="2">
    <source>
        <dbReference type="SAM" id="MobiDB-lite"/>
    </source>
</evidence>
<keyword evidence="4" id="KW-1185">Reference proteome</keyword>
<dbReference type="AlphaFoldDB" id="A0AA88YSX1"/>
<gene>
    <name evidence="3" type="ORF">FSP39_019360</name>
</gene>
<dbReference type="PANTHER" id="PTHR37445">
    <property type="entry name" value="PROTEIN CBG24663"/>
    <property type="match status" value="1"/>
</dbReference>
<comment type="caution">
    <text evidence="3">The sequence shown here is derived from an EMBL/GenBank/DDBJ whole genome shotgun (WGS) entry which is preliminary data.</text>
</comment>
<accession>A0AA88YSX1</accession>
<dbReference type="Proteomes" id="UP001186944">
    <property type="component" value="Unassembled WGS sequence"/>
</dbReference>
<evidence type="ECO:0000313" key="3">
    <source>
        <dbReference type="EMBL" id="KAK3106406.1"/>
    </source>
</evidence>
<evidence type="ECO:0000256" key="1">
    <source>
        <dbReference type="SAM" id="Coils"/>
    </source>
</evidence>
<evidence type="ECO:0000313" key="4">
    <source>
        <dbReference type="Proteomes" id="UP001186944"/>
    </source>
</evidence>
<organism evidence="3 4">
    <name type="scientific">Pinctada imbricata</name>
    <name type="common">Atlantic pearl-oyster</name>
    <name type="synonym">Pinctada martensii</name>
    <dbReference type="NCBI Taxonomy" id="66713"/>
    <lineage>
        <taxon>Eukaryota</taxon>
        <taxon>Metazoa</taxon>
        <taxon>Spiralia</taxon>
        <taxon>Lophotrochozoa</taxon>
        <taxon>Mollusca</taxon>
        <taxon>Bivalvia</taxon>
        <taxon>Autobranchia</taxon>
        <taxon>Pteriomorphia</taxon>
        <taxon>Pterioida</taxon>
        <taxon>Pterioidea</taxon>
        <taxon>Pteriidae</taxon>
        <taxon>Pinctada</taxon>
    </lineage>
</organism>
<feature type="compositionally biased region" description="Basic and acidic residues" evidence="2">
    <location>
        <begin position="1"/>
        <end position="12"/>
    </location>
</feature>
<dbReference type="EMBL" id="VSWD01000003">
    <property type="protein sequence ID" value="KAK3106406.1"/>
    <property type="molecule type" value="Genomic_DNA"/>
</dbReference>